<name>A0ABR2ZV04_9AGAR</name>
<dbReference type="SMART" id="SM00320">
    <property type="entry name" value="WD40"/>
    <property type="match status" value="5"/>
</dbReference>
<feature type="region of interest" description="Disordered" evidence="6">
    <location>
        <begin position="332"/>
        <end position="352"/>
    </location>
</feature>
<evidence type="ECO:0000259" key="7">
    <source>
        <dbReference type="Pfam" id="PF24807"/>
    </source>
</evidence>
<keyword evidence="2 5" id="KW-0853">WD repeat</keyword>
<reference evidence="8 9" key="1">
    <citation type="submission" date="2024-05" db="EMBL/GenBank/DDBJ databases">
        <title>A draft genome resource for the thread blight pathogen Marasmius tenuissimus strain MS-2.</title>
        <authorList>
            <person name="Yulfo-Soto G.E."/>
            <person name="Baruah I.K."/>
            <person name="Amoako-Attah I."/>
            <person name="Bukari Y."/>
            <person name="Meinhardt L.W."/>
            <person name="Bailey B.A."/>
            <person name="Cohen S.P."/>
        </authorList>
    </citation>
    <scope>NUCLEOTIDE SEQUENCE [LARGE SCALE GENOMIC DNA]</scope>
    <source>
        <strain evidence="8 9">MS-2</strain>
    </source>
</reference>
<evidence type="ECO:0000256" key="6">
    <source>
        <dbReference type="SAM" id="MobiDB-lite"/>
    </source>
</evidence>
<dbReference type="Gene3D" id="2.130.10.10">
    <property type="entry name" value="YVTN repeat-like/Quinoprotein amine dehydrogenase"/>
    <property type="match status" value="1"/>
</dbReference>
<keyword evidence="4" id="KW-0131">Cell cycle</keyword>
<evidence type="ECO:0000256" key="1">
    <source>
        <dbReference type="ARBA" id="ARBA00006445"/>
    </source>
</evidence>
<feature type="compositionally biased region" description="Low complexity" evidence="6">
    <location>
        <begin position="44"/>
        <end position="61"/>
    </location>
</feature>
<dbReference type="EMBL" id="JBBXMP010000046">
    <property type="protein sequence ID" value="KAL0065520.1"/>
    <property type="molecule type" value="Genomic_DNA"/>
</dbReference>
<keyword evidence="3" id="KW-0677">Repeat</keyword>
<evidence type="ECO:0000256" key="5">
    <source>
        <dbReference type="PROSITE-ProRule" id="PRU00221"/>
    </source>
</evidence>
<feature type="domain" description="CDC20/Fizzy WD40" evidence="7">
    <location>
        <begin position="219"/>
        <end position="550"/>
    </location>
</feature>
<dbReference type="InterPro" id="IPR036322">
    <property type="entry name" value="WD40_repeat_dom_sf"/>
</dbReference>
<dbReference type="PANTHER" id="PTHR19918:SF1">
    <property type="entry name" value="FIZZY-RELATED PROTEIN HOMOLOG"/>
    <property type="match status" value="1"/>
</dbReference>
<evidence type="ECO:0000256" key="2">
    <source>
        <dbReference type="ARBA" id="ARBA00022574"/>
    </source>
</evidence>
<evidence type="ECO:0000256" key="4">
    <source>
        <dbReference type="ARBA" id="ARBA00023306"/>
    </source>
</evidence>
<sequence>MSSLKNSSFGKRLRASHEQGNENSPRRKRRRIDLSSTSPPPSPSKKSSSSSTSRPLSTAASDITNTPVRRHKIRYSGGHSGELGDRFVPGRDTSSIRASYSLKGEIGSPIALKTATTQRFPPDPVRDQANDLYKSILRSELSTCSPSRLPATPSPTPKRIFGYKPSVPLALEPNISPERLNNPFDMSYQTSPVQNETRSLMSQPRPQIRKVDRAPYRCLDAPDLSDDFYTNLVDWSSSGILGVGLGGTVFLWRADNLSVSQLCSVSSPKDEYSSVAWMKTENTVAVGTYDGHLAIYDAVAQKLLRTYQDAHDGKRIGCLSWTSSVISSGSRDHTVQHRDIRDPSFSPFKTSTGHKQEVCGVKWSGDGGPSHSLLASGGNDNKVCVWDLRGSTRAQTLGVPSVTETSFVPPPVGPLQRISGDMPLYKFHQHKAAVKGLAWDPHISGVLASGGGQRDRCIRFWNTANGTMLNEIDTGSQVCNLLWSINSHELVSTHGYSTTTVPNQICVWKYPTMTMVSSLVGHTQCVQYVALNPNGDTIVTGGGDQTLRFWSVFPGRTQPSKNEDSVLNHDKLIR</sequence>
<comment type="similarity">
    <text evidence="1">Belongs to the WD repeat CDC20/Fizzy family.</text>
</comment>
<dbReference type="InterPro" id="IPR001680">
    <property type="entry name" value="WD40_rpt"/>
</dbReference>
<dbReference type="InterPro" id="IPR033010">
    <property type="entry name" value="Cdc20/Fizzy"/>
</dbReference>
<dbReference type="Proteomes" id="UP001437256">
    <property type="component" value="Unassembled WGS sequence"/>
</dbReference>
<accession>A0ABR2ZV04</accession>
<keyword evidence="9" id="KW-1185">Reference proteome</keyword>
<dbReference type="PANTHER" id="PTHR19918">
    <property type="entry name" value="CELL DIVISION CYCLE 20 CDC20 FIZZY -RELATED"/>
    <property type="match status" value="1"/>
</dbReference>
<evidence type="ECO:0000256" key="3">
    <source>
        <dbReference type="ARBA" id="ARBA00022737"/>
    </source>
</evidence>
<feature type="compositionally biased region" description="Basic and acidic residues" evidence="6">
    <location>
        <begin position="332"/>
        <end position="342"/>
    </location>
</feature>
<feature type="region of interest" description="Disordered" evidence="6">
    <location>
        <begin position="1"/>
        <end position="91"/>
    </location>
</feature>
<protein>
    <submittedName>
        <fullName evidence="8">Substrate-specific activator of APC-dependent proteolysis</fullName>
    </submittedName>
</protein>
<organism evidence="8 9">
    <name type="scientific">Marasmius tenuissimus</name>
    <dbReference type="NCBI Taxonomy" id="585030"/>
    <lineage>
        <taxon>Eukaryota</taxon>
        <taxon>Fungi</taxon>
        <taxon>Dikarya</taxon>
        <taxon>Basidiomycota</taxon>
        <taxon>Agaricomycotina</taxon>
        <taxon>Agaricomycetes</taxon>
        <taxon>Agaricomycetidae</taxon>
        <taxon>Agaricales</taxon>
        <taxon>Marasmiineae</taxon>
        <taxon>Marasmiaceae</taxon>
        <taxon>Marasmius</taxon>
    </lineage>
</organism>
<feature type="repeat" description="WD" evidence="5">
    <location>
        <begin position="519"/>
        <end position="552"/>
    </location>
</feature>
<evidence type="ECO:0000313" key="9">
    <source>
        <dbReference type="Proteomes" id="UP001437256"/>
    </source>
</evidence>
<dbReference type="InterPro" id="IPR056150">
    <property type="entry name" value="WD40_CDC20-Fz"/>
</dbReference>
<dbReference type="PROSITE" id="PS50294">
    <property type="entry name" value="WD_REPEATS_REGION"/>
    <property type="match status" value="2"/>
</dbReference>
<evidence type="ECO:0000313" key="8">
    <source>
        <dbReference type="EMBL" id="KAL0065520.1"/>
    </source>
</evidence>
<dbReference type="SUPFAM" id="SSF50978">
    <property type="entry name" value="WD40 repeat-like"/>
    <property type="match status" value="1"/>
</dbReference>
<dbReference type="InterPro" id="IPR019775">
    <property type="entry name" value="WD40_repeat_CS"/>
</dbReference>
<dbReference type="PROSITE" id="PS50082">
    <property type="entry name" value="WD_REPEATS_2"/>
    <property type="match status" value="2"/>
</dbReference>
<dbReference type="InterPro" id="IPR015943">
    <property type="entry name" value="WD40/YVTN_repeat-like_dom_sf"/>
</dbReference>
<dbReference type="PROSITE" id="PS00678">
    <property type="entry name" value="WD_REPEATS_1"/>
    <property type="match status" value="1"/>
</dbReference>
<feature type="repeat" description="WD" evidence="5">
    <location>
        <begin position="351"/>
        <end position="396"/>
    </location>
</feature>
<dbReference type="Pfam" id="PF24807">
    <property type="entry name" value="WD40_CDC20-Fz"/>
    <property type="match status" value="1"/>
</dbReference>
<proteinExistence type="inferred from homology"/>
<comment type="caution">
    <text evidence="8">The sequence shown here is derived from an EMBL/GenBank/DDBJ whole genome shotgun (WGS) entry which is preliminary data.</text>
</comment>
<gene>
    <name evidence="8" type="primary">CDH1_3</name>
    <name evidence="8" type="ORF">AAF712_007430</name>
</gene>